<dbReference type="InterPro" id="IPR000073">
    <property type="entry name" value="AB_hydrolase_1"/>
</dbReference>
<dbReference type="PRINTS" id="PR00111">
    <property type="entry name" value="ABHYDROLASE"/>
</dbReference>
<dbReference type="OrthoDB" id="9808398at2"/>
<evidence type="ECO:0000259" key="1">
    <source>
        <dbReference type="Pfam" id="PF00561"/>
    </source>
</evidence>
<evidence type="ECO:0000313" key="2">
    <source>
        <dbReference type="EMBL" id="ABJ83533.1"/>
    </source>
</evidence>
<name>Q024P3_SOLUE</name>
<dbReference type="SUPFAM" id="SSF53474">
    <property type="entry name" value="alpha/beta-Hydrolases"/>
    <property type="match status" value="1"/>
</dbReference>
<accession>Q024P3</accession>
<dbReference type="HOGENOM" id="CLU_020336_11_0_0"/>
<dbReference type="KEGG" id="sus:Acid_2544"/>
<dbReference type="ESTHER" id="solue-q024p3">
    <property type="family name" value="6_AlphaBeta_hydrolase"/>
</dbReference>
<dbReference type="InterPro" id="IPR029058">
    <property type="entry name" value="AB_hydrolase_fold"/>
</dbReference>
<dbReference type="PANTHER" id="PTHR43689">
    <property type="entry name" value="HYDROLASE"/>
    <property type="match status" value="1"/>
</dbReference>
<dbReference type="Pfam" id="PF00561">
    <property type="entry name" value="Abhydrolase_1"/>
    <property type="match status" value="1"/>
</dbReference>
<dbReference type="STRING" id="234267.Acid_2544"/>
<dbReference type="Gene3D" id="3.40.50.1820">
    <property type="entry name" value="alpha/beta hydrolase"/>
    <property type="match status" value="1"/>
</dbReference>
<reference evidence="2" key="1">
    <citation type="submission" date="2006-10" db="EMBL/GenBank/DDBJ databases">
        <title>Complete sequence of Solibacter usitatus Ellin6076.</title>
        <authorList>
            <consortium name="US DOE Joint Genome Institute"/>
            <person name="Copeland A."/>
            <person name="Lucas S."/>
            <person name="Lapidus A."/>
            <person name="Barry K."/>
            <person name="Detter J.C."/>
            <person name="Glavina del Rio T."/>
            <person name="Hammon N."/>
            <person name="Israni S."/>
            <person name="Dalin E."/>
            <person name="Tice H."/>
            <person name="Pitluck S."/>
            <person name="Thompson L.S."/>
            <person name="Brettin T."/>
            <person name="Bruce D."/>
            <person name="Han C."/>
            <person name="Tapia R."/>
            <person name="Gilna P."/>
            <person name="Schmutz J."/>
            <person name="Larimer F."/>
            <person name="Land M."/>
            <person name="Hauser L."/>
            <person name="Kyrpides N."/>
            <person name="Mikhailova N."/>
            <person name="Janssen P.H."/>
            <person name="Kuske C.R."/>
            <person name="Richardson P."/>
        </authorList>
    </citation>
    <scope>NUCLEOTIDE SEQUENCE</scope>
    <source>
        <strain evidence="2">Ellin6076</strain>
    </source>
</reference>
<proteinExistence type="predicted"/>
<organism evidence="2">
    <name type="scientific">Solibacter usitatus (strain Ellin6076)</name>
    <dbReference type="NCBI Taxonomy" id="234267"/>
    <lineage>
        <taxon>Bacteria</taxon>
        <taxon>Pseudomonadati</taxon>
        <taxon>Acidobacteriota</taxon>
        <taxon>Terriglobia</taxon>
        <taxon>Bryobacterales</taxon>
        <taxon>Solibacteraceae</taxon>
        <taxon>Candidatus Solibacter</taxon>
    </lineage>
</organism>
<dbReference type="EMBL" id="CP000473">
    <property type="protein sequence ID" value="ABJ83533.1"/>
    <property type="molecule type" value="Genomic_DNA"/>
</dbReference>
<feature type="domain" description="AB hydrolase-1" evidence="1">
    <location>
        <begin position="67"/>
        <end position="297"/>
    </location>
</feature>
<gene>
    <name evidence="2" type="ordered locus">Acid_2544</name>
</gene>
<dbReference type="eggNOG" id="COG2267">
    <property type="taxonomic scope" value="Bacteria"/>
</dbReference>
<sequence length="311" mass="35366" precursor="true">MKKWWFVVAAVAMLALVVVPRIIRYRNANLETRQLNSVVREKLPGSFVQLPDGVMHYEVAGPVDGRLVVLVAGFSAPYAVWDATFAGLTQAGFRVLRYDHFGRGYSDRPDARYDPEFFDKQLQDLLDALKVTGKVDLVGEDMGGAIAAAFANRHPARANRLVMIDPGYRTGYEVPIRLRMPLSRDYGIMLRASTMADAQMNDFVHPERFSSYLATYREQMRYRGFRKAILSTMLNYWVEDSTAEYRQLGKIGRPVLLLWGVADESSRIELSAKVREDIPQAEFHVIKDAGHRPALERPEIVNPILIEFLKK</sequence>
<dbReference type="PANTHER" id="PTHR43689:SF8">
    <property type="entry name" value="ALPHA_BETA-HYDROLASES SUPERFAMILY PROTEIN"/>
    <property type="match status" value="1"/>
</dbReference>
<keyword evidence="2" id="KW-0378">Hydrolase</keyword>
<dbReference type="GO" id="GO:0016787">
    <property type="term" value="F:hydrolase activity"/>
    <property type="evidence" value="ECO:0007669"/>
    <property type="project" value="UniProtKB-KW"/>
</dbReference>
<dbReference type="AlphaFoldDB" id="Q024P3"/>
<dbReference type="InParanoid" id="Q024P3"/>
<protein>
    <submittedName>
        <fullName evidence="2">Alpha/beta hydrolase fold</fullName>
    </submittedName>
</protein>